<organism evidence="5 6">
    <name type="scientific">Ktedonosporobacter rubrisoli</name>
    <dbReference type="NCBI Taxonomy" id="2509675"/>
    <lineage>
        <taxon>Bacteria</taxon>
        <taxon>Bacillati</taxon>
        <taxon>Chloroflexota</taxon>
        <taxon>Ktedonobacteria</taxon>
        <taxon>Ktedonobacterales</taxon>
        <taxon>Ktedonosporobacteraceae</taxon>
        <taxon>Ktedonosporobacter</taxon>
    </lineage>
</organism>
<dbReference type="GO" id="GO:0016787">
    <property type="term" value="F:hydrolase activity"/>
    <property type="evidence" value="ECO:0007669"/>
    <property type="project" value="UniProtKB-KW"/>
</dbReference>
<dbReference type="InterPro" id="IPR015797">
    <property type="entry name" value="NUDIX_hydrolase-like_dom_sf"/>
</dbReference>
<dbReference type="Gene3D" id="3.90.79.10">
    <property type="entry name" value="Nucleoside Triphosphate Pyrophosphohydrolase"/>
    <property type="match status" value="1"/>
</dbReference>
<dbReference type="PROSITE" id="PS00893">
    <property type="entry name" value="NUDIX_BOX"/>
    <property type="match status" value="1"/>
</dbReference>
<dbReference type="RefSeq" id="WP_129885878.1">
    <property type="nucleotide sequence ID" value="NZ_CP035758.1"/>
</dbReference>
<dbReference type="InterPro" id="IPR020084">
    <property type="entry name" value="NUDIX_hydrolase_CS"/>
</dbReference>
<name>A0A4P6JJJ7_KTERU</name>
<accession>A0A4P6JJJ7</accession>
<dbReference type="InterPro" id="IPR000086">
    <property type="entry name" value="NUDIX_hydrolase_dom"/>
</dbReference>
<keyword evidence="2 3" id="KW-0378">Hydrolase</keyword>
<keyword evidence="6" id="KW-1185">Reference proteome</keyword>
<evidence type="ECO:0000259" key="4">
    <source>
        <dbReference type="PROSITE" id="PS51462"/>
    </source>
</evidence>
<dbReference type="PROSITE" id="PS51462">
    <property type="entry name" value="NUDIX"/>
    <property type="match status" value="1"/>
</dbReference>
<dbReference type="PANTHER" id="PTHR43046:SF16">
    <property type="entry name" value="ADP-RIBOSE PYROPHOSPHATASE YJHB-RELATED"/>
    <property type="match status" value="1"/>
</dbReference>
<dbReference type="Proteomes" id="UP000290365">
    <property type="component" value="Chromosome"/>
</dbReference>
<dbReference type="AlphaFoldDB" id="A0A4P6JJJ7"/>
<dbReference type="KEGG" id="kbs:EPA93_04410"/>
<proteinExistence type="inferred from homology"/>
<dbReference type="PRINTS" id="PR00502">
    <property type="entry name" value="NUDIXFAMILY"/>
</dbReference>
<gene>
    <name evidence="5" type="ORF">EPA93_04410</name>
</gene>
<sequence length="152" mass="17614">MMELALKFWKLIPGKPQWYVLWLTQPKFIIGVSGVIFDEHKRILLLRHRFWKAASWGLPGGFVLSGEKLEEALCREVREETNYIVEIDALLRMVSGYRLRLEVSFVGRLIGGELCLDPKEISEARFFDFDQLPEGLLPSHRELIALALSRFP</sequence>
<evidence type="ECO:0000313" key="6">
    <source>
        <dbReference type="Proteomes" id="UP000290365"/>
    </source>
</evidence>
<protein>
    <submittedName>
        <fullName evidence="5">NUDIX domain-containing protein</fullName>
    </submittedName>
</protein>
<evidence type="ECO:0000256" key="1">
    <source>
        <dbReference type="ARBA" id="ARBA00001946"/>
    </source>
</evidence>
<dbReference type="InterPro" id="IPR020476">
    <property type="entry name" value="Nudix_hydrolase"/>
</dbReference>
<evidence type="ECO:0000256" key="3">
    <source>
        <dbReference type="RuleBase" id="RU003476"/>
    </source>
</evidence>
<comment type="cofactor">
    <cofactor evidence="1">
        <name>Mg(2+)</name>
        <dbReference type="ChEBI" id="CHEBI:18420"/>
    </cofactor>
</comment>
<feature type="domain" description="Nudix hydrolase" evidence="4">
    <location>
        <begin position="27"/>
        <end position="150"/>
    </location>
</feature>
<reference evidence="5 6" key="1">
    <citation type="submission" date="2019-01" db="EMBL/GenBank/DDBJ databases">
        <title>Ktedonosporobacter rubrisoli SCAWS-G2.</title>
        <authorList>
            <person name="Huang Y."/>
            <person name="Yan B."/>
        </authorList>
    </citation>
    <scope>NUCLEOTIDE SEQUENCE [LARGE SCALE GENOMIC DNA]</scope>
    <source>
        <strain evidence="5 6">SCAWS-G2</strain>
    </source>
</reference>
<dbReference type="OrthoDB" id="9787476at2"/>
<comment type="similarity">
    <text evidence="3">Belongs to the Nudix hydrolase family.</text>
</comment>
<dbReference type="PANTHER" id="PTHR43046">
    <property type="entry name" value="GDP-MANNOSE MANNOSYL HYDROLASE"/>
    <property type="match status" value="1"/>
</dbReference>
<evidence type="ECO:0000313" key="5">
    <source>
        <dbReference type="EMBL" id="QBD75279.1"/>
    </source>
</evidence>
<dbReference type="EMBL" id="CP035758">
    <property type="protein sequence ID" value="QBD75279.1"/>
    <property type="molecule type" value="Genomic_DNA"/>
</dbReference>
<evidence type="ECO:0000256" key="2">
    <source>
        <dbReference type="ARBA" id="ARBA00022801"/>
    </source>
</evidence>
<dbReference type="Pfam" id="PF00293">
    <property type="entry name" value="NUDIX"/>
    <property type="match status" value="1"/>
</dbReference>
<dbReference type="SUPFAM" id="SSF55811">
    <property type="entry name" value="Nudix"/>
    <property type="match status" value="1"/>
</dbReference>